<name>A0A7V2WT15_9BACT</name>
<comment type="caution">
    <text evidence="1">The sequence shown here is derived from an EMBL/GenBank/DDBJ whole genome shotgun (WGS) entry which is preliminary data.</text>
</comment>
<dbReference type="AlphaFoldDB" id="A0A7V2WT15"/>
<feature type="non-terminal residue" evidence="1">
    <location>
        <position position="92"/>
    </location>
</feature>
<dbReference type="EMBL" id="DRND01000373">
    <property type="protein sequence ID" value="HFC47157.1"/>
    <property type="molecule type" value="Genomic_DNA"/>
</dbReference>
<sequence length="92" mass="10412">MNDIVARVTNRIIERSTPHREKYLGHLERLASSANGRPLRSLLPMSNLAHDLAACDPRCREVLKEWKGANIAIISSYNDVLSAHEPYKAYPE</sequence>
<dbReference type="SUPFAM" id="SSF143975">
    <property type="entry name" value="IlvD/EDD N-terminal domain-like"/>
    <property type="match status" value="1"/>
</dbReference>
<evidence type="ECO:0000313" key="1">
    <source>
        <dbReference type="EMBL" id="HFC47157.1"/>
    </source>
</evidence>
<reference evidence="1" key="1">
    <citation type="journal article" date="2020" name="mSystems">
        <title>Genome- and Community-Level Interaction Insights into Carbon Utilization and Element Cycling Functions of Hydrothermarchaeota in Hydrothermal Sediment.</title>
        <authorList>
            <person name="Zhou Z."/>
            <person name="Liu Y."/>
            <person name="Xu W."/>
            <person name="Pan J."/>
            <person name="Luo Z.H."/>
            <person name="Li M."/>
        </authorList>
    </citation>
    <scope>NUCLEOTIDE SEQUENCE [LARGE SCALE GENOMIC DNA]</scope>
    <source>
        <strain evidence="1">HyVt-503</strain>
    </source>
</reference>
<dbReference type="Proteomes" id="UP000885797">
    <property type="component" value="Unassembled WGS sequence"/>
</dbReference>
<organism evidence="1">
    <name type="scientific">Dissulfuribacter thermophilus</name>
    <dbReference type="NCBI Taxonomy" id="1156395"/>
    <lineage>
        <taxon>Bacteria</taxon>
        <taxon>Pseudomonadati</taxon>
        <taxon>Thermodesulfobacteriota</taxon>
        <taxon>Dissulfuribacteria</taxon>
        <taxon>Dissulfuribacterales</taxon>
        <taxon>Dissulfuribacteraceae</taxon>
        <taxon>Dissulfuribacter</taxon>
    </lineage>
</organism>
<accession>A0A7V2WT15</accession>
<dbReference type="InterPro" id="IPR037237">
    <property type="entry name" value="IlvD/EDD_N"/>
</dbReference>
<proteinExistence type="predicted"/>
<protein>
    <submittedName>
        <fullName evidence="1">Phosphogluconate dehydratase</fullName>
    </submittedName>
</protein>
<gene>
    <name evidence="1" type="ORF">ENJ63_04670</name>
</gene>